<dbReference type="AlphaFoldDB" id="A0A097STG8"/>
<evidence type="ECO:0000259" key="1">
    <source>
        <dbReference type="SMART" id="SM01121"/>
    </source>
</evidence>
<gene>
    <name evidence="2" type="ORF">MGM1_5190</name>
</gene>
<dbReference type="GO" id="GO:0016301">
    <property type="term" value="F:kinase activity"/>
    <property type="evidence" value="ECO:0007669"/>
    <property type="project" value="UniProtKB-KW"/>
</dbReference>
<dbReference type="Proteomes" id="UP000030066">
    <property type="component" value="Chromosome"/>
</dbReference>
<reference evidence="2 3" key="1">
    <citation type="journal article" date="2014" name="PLoS ONE">
        <title>An emerging Mycoplasma associated with trichomoniasis, vaginal infection and disease.</title>
        <authorList>
            <consortium name="Vaginal Microbiome Consortium"/>
            <person name="Fettweis J.M."/>
            <person name="Serrano M.G."/>
            <person name="Huang B."/>
            <person name="Brooks J.P."/>
            <person name="Glascock A.L."/>
            <person name="Sheth N.U."/>
            <person name="Strauss J.F.III."/>
            <person name="Jefferson K.K."/>
            <person name="Buck G.A."/>
        </authorList>
    </citation>
    <scope>NUCLEOTIDE SEQUENCE [LARGE SCALE GENOMIC DNA]</scope>
    <source>
        <strain evidence="2 3">VCU_M1</strain>
    </source>
</reference>
<evidence type="ECO:0000313" key="3">
    <source>
        <dbReference type="Proteomes" id="UP000030066"/>
    </source>
</evidence>
<dbReference type="InterPro" id="IPR033470">
    <property type="entry name" value="FakA-like_C"/>
</dbReference>
<dbReference type="Pfam" id="PF13684">
    <property type="entry name" value="FakA-like_C"/>
    <property type="match status" value="1"/>
</dbReference>
<organism evidence="2 3">
    <name type="scientific">Candidatus Malacoplasma girerdii</name>
    <dbReference type="NCBI Taxonomy" id="1318617"/>
    <lineage>
        <taxon>Bacteria</taxon>
        <taxon>Bacillati</taxon>
        <taxon>Mycoplasmatota</taxon>
        <taxon>Mycoplasmoidales</taxon>
        <taxon>Mycoplasmoidaceae</taxon>
        <taxon>Malacoplasma</taxon>
    </lineage>
</organism>
<dbReference type="HOGENOM" id="CLU_1308246_0_0_14"/>
<feature type="domain" description="Fatty acid kinase subunit A-like C-terminal" evidence="1">
    <location>
        <begin position="2"/>
        <end position="209"/>
    </location>
</feature>
<dbReference type="eggNOG" id="COG1461">
    <property type="taxonomic scope" value="Bacteria"/>
</dbReference>
<dbReference type="SMART" id="SM01121">
    <property type="entry name" value="Dak1_2"/>
    <property type="match status" value="1"/>
</dbReference>
<name>A0A097STG8_9BACT</name>
<dbReference type="EMBL" id="CP007711">
    <property type="protein sequence ID" value="AIV03879.1"/>
    <property type="molecule type" value="Genomic_DNA"/>
</dbReference>
<evidence type="ECO:0000313" key="2">
    <source>
        <dbReference type="EMBL" id="AIV03879.1"/>
    </source>
</evidence>
<keyword evidence="2" id="KW-0418">Kinase</keyword>
<protein>
    <submittedName>
        <fullName evidence="2">Kinase</fullName>
    </submittedName>
</protein>
<proteinExistence type="predicted"/>
<keyword evidence="2" id="KW-0808">Transferase</keyword>
<dbReference type="KEGG" id="mgj:MGM1_5190"/>
<keyword evidence="3" id="KW-1185">Reference proteome</keyword>
<accession>A0A097STG8</accession>
<sequence length="210" mass="23795">MNKFINEFKVDKIINCESSGTPSIQEFLDAFKQVRSTQILLVVHDSNILLAAQQAAQLVKNTLNIQIINARDISVSFLCCLAYNPIDNFNTNVKLLTQISKKTYGKVAKANKDVVYFSVNIKSGNYIGLVNKDVITANKSMLVVIKNIIDKIKNERSNRKNPSKNLYLFVGNDVPIETIRTIEKYVAEQHNLKLEVINTGQTLYFFNVVY</sequence>
<dbReference type="STRING" id="1318617.MGM1_5190"/>